<dbReference type="Gene3D" id="1.10.3720.10">
    <property type="entry name" value="MetI-like"/>
    <property type="match status" value="1"/>
</dbReference>
<feature type="transmembrane region" description="Helical" evidence="7">
    <location>
        <begin position="73"/>
        <end position="98"/>
    </location>
</feature>
<evidence type="ECO:0000256" key="4">
    <source>
        <dbReference type="ARBA" id="ARBA00022692"/>
    </source>
</evidence>
<accession>A0A841DJM4</accession>
<keyword evidence="6 7" id="KW-0472">Membrane</keyword>
<evidence type="ECO:0000256" key="7">
    <source>
        <dbReference type="RuleBase" id="RU363032"/>
    </source>
</evidence>
<evidence type="ECO:0000313" key="10">
    <source>
        <dbReference type="Proteomes" id="UP000558997"/>
    </source>
</evidence>
<proteinExistence type="inferred from homology"/>
<comment type="subcellular location">
    <subcellularLocation>
        <location evidence="1 7">Cell membrane</location>
        <topology evidence="1 7">Multi-pass membrane protein</topology>
    </subcellularLocation>
</comment>
<dbReference type="CDD" id="cd06261">
    <property type="entry name" value="TM_PBP2"/>
    <property type="match status" value="1"/>
</dbReference>
<protein>
    <submittedName>
        <fullName evidence="9">Multiple sugar transport system permease protein</fullName>
    </submittedName>
</protein>
<dbReference type="PROSITE" id="PS50928">
    <property type="entry name" value="ABC_TM1"/>
    <property type="match status" value="1"/>
</dbReference>
<dbReference type="InterPro" id="IPR000515">
    <property type="entry name" value="MetI-like"/>
</dbReference>
<organism evidence="9 10">
    <name type="scientific">Kribbella solani</name>
    <dbReference type="NCBI Taxonomy" id="236067"/>
    <lineage>
        <taxon>Bacteria</taxon>
        <taxon>Bacillati</taxon>
        <taxon>Actinomycetota</taxon>
        <taxon>Actinomycetes</taxon>
        <taxon>Propionibacteriales</taxon>
        <taxon>Kribbellaceae</taxon>
        <taxon>Kribbella</taxon>
    </lineage>
</organism>
<keyword evidence="5 7" id="KW-1133">Transmembrane helix</keyword>
<dbReference type="PANTHER" id="PTHR43227:SF8">
    <property type="entry name" value="DIACETYLCHITOBIOSE UPTAKE SYSTEM PERMEASE PROTEIN DASB"/>
    <property type="match status" value="1"/>
</dbReference>
<feature type="domain" description="ABC transmembrane type-1" evidence="8">
    <location>
        <begin position="73"/>
        <end position="282"/>
    </location>
</feature>
<comment type="caution">
    <text evidence="9">The sequence shown here is derived from an EMBL/GenBank/DDBJ whole genome shotgun (WGS) entry which is preliminary data.</text>
</comment>
<sequence>MSSRQERKGRQGLIALAFLAPALLCLAVLRIVPAISAVVESFYSESLLRGGRVFAGLSNYGDLLASKDFRQSVGVTLLFTVLVNPIQVVVSFLLAVLFTQKAAGSRLWRTLVILPIATPPAVSAVIWSVIYRPDGLANGVLDRLGISAQPFLTSPSQVLPSLIVLLSWIGVGYWMLFLIAGIQEVPEEVREAALLDGAGAWRRMISVTLPLVRRPLAFVLVADTVSNLLVFAPVQILTKGGPNGNSNLLMYDVYNRAYALGDIHVAQAEVVILVALTLAIVAGQFRLLRGDQ</sequence>
<comment type="similarity">
    <text evidence="7">Belongs to the binding-protein-dependent transport system permease family.</text>
</comment>
<dbReference type="RefSeq" id="WP_202887053.1">
    <property type="nucleotide sequence ID" value="NZ_BAAAVN010000005.1"/>
</dbReference>
<evidence type="ECO:0000259" key="8">
    <source>
        <dbReference type="PROSITE" id="PS50928"/>
    </source>
</evidence>
<name>A0A841DJM4_9ACTN</name>
<dbReference type="EMBL" id="JACHNF010000001">
    <property type="protein sequence ID" value="MBB5976966.1"/>
    <property type="molecule type" value="Genomic_DNA"/>
</dbReference>
<evidence type="ECO:0000313" key="9">
    <source>
        <dbReference type="EMBL" id="MBB5976966.1"/>
    </source>
</evidence>
<keyword evidence="2 7" id="KW-0813">Transport</keyword>
<evidence type="ECO:0000256" key="1">
    <source>
        <dbReference type="ARBA" id="ARBA00004651"/>
    </source>
</evidence>
<evidence type="ECO:0000256" key="5">
    <source>
        <dbReference type="ARBA" id="ARBA00022989"/>
    </source>
</evidence>
<dbReference type="PANTHER" id="PTHR43227">
    <property type="entry name" value="BLL4140 PROTEIN"/>
    <property type="match status" value="1"/>
</dbReference>
<keyword evidence="10" id="KW-1185">Reference proteome</keyword>
<dbReference type="InterPro" id="IPR050809">
    <property type="entry name" value="UgpAE/MalFG_permease"/>
</dbReference>
<evidence type="ECO:0000256" key="2">
    <source>
        <dbReference type="ARBA" id="ARBA00022448"/>
    </source>
</evidence>
<dbReference type="GO" id="GO:0005886">
    <property type="term" value="C:plasma membrane"/>
    <property type="evidence" value="ECO:0007669"/>
    <property type="project" value="UniProtKB-SubCell"/>
</dbReference>
<dbReference type="AlphaFoldDB" id="A0A841DJM4"/>
<reference evidence="9 10" key="1">
    <citation type="submission" date="2020-08" db="EMBL/GenBank/DDBJ databases">
        <title>Sequencing the genomes of 1000 actinobacteria strains.</title>
        <authorList>
            <person name="Klenk H.-P."/>
        </authorList>
    </citation>
    <scope>NUCLEOTIDE SEQUENCE [LARGE SCALE GENOMIC DNA]</scope>
    <source>
        <strain evidence="9 10">DSM 17294</strain>
    </source>
</reference>
<dbReference type="InterPro" id="IPR035906">
    <property type="entry name" value="MetI-like_sf"/>
</dbReference>
<dbReference type="GO" id="GO:0055085">
    <property type="term" value="P:transmembrane transport"/>
    <property type="evidence" value="ECO:0007669"/>
    <property type="project" value="InterPro"/>
</dbReference>
<keyword evidence="3" id="KW-1003">Cell membrane</keyword>
<keyword evidence="9" id="KW-0762">Sugar transport</keyword>
<dbReference type="Pfam" id="PF00528">
    <property type="entry name" value="BPD_transp_1"/>
    <property type="match status" value="1"/>
</dbReference>
<feature type="transmembrane region" description="Helical" evidence="7">
    <location>
        <begin position="216"/>
        <end position="237"/>
    </location>
</feature>
<dbReference type="Proteomes" id="UP000558997">
    <property type="component" value="Unassembled WGS sequence"/>
</dbReference>
<feature type="transmembrane region" description="Helical" evidence="7">
    <location>
        <begin position="257"/>
        <end position="282"/>
    </location>
</feature>
<feature type="transmembrane region" description="Helical" evidence="7">
    <location>
        <begin position="158"/>
        <end position="180"/>
    </location>
</feature>
<dbReference type="SUPFAM" id="SSF161098">
    <property type="entry name" value="MetI-like"/>
    <property type="match status" value="1"/>
</dbReference>
<gene>
    <name evidence="9" type="ORF">HDA44_000307</name>
</gene>
<feature type="transmembrane region" description="Helical" evidence="7">
    <location>
        <begin position="110"/>
        <end position="130"/>
    </location>
</feature>
<evidence type="ECO:0000256" key="3">
    <source>
        <dbReference type="ARBA" id="ARBA00022475"/>
    </source>
</evidence>
<evidence type="ECO:0000256" key="6">
    <source>
        <dbReference type="ARBA" id="ARBA00023136"/>
    </source>
</evidence>
<keyword evidence="4 7" id="KW-0812">Transmembrane</keyword>